<reference evidence="11" key="2">
    <citation type="submission" date="2021-04" db="EMBL/GenBank/DDBJ databases">
        <authorList>
            <person name="Gilroy R."/>
        </authorList>
    </citation>
    <scope>NUCLEOTIDE SEQUENCE</scope>
    <source>
        <strain evidence="11">ChiW4-1371</strain>
    </source>
</reference>
<protein>
    <recommendedName>
        <fullName evidence="6">Long-chain-fatty-acid--CoA ligase</fullName>
        <ecNumber evidence="5">6.2.1.3</ecNumber>
    </recommendedName>
    <alternativeName>
        <fullName evidence="7">Long-chain acyl-CoA synthetase</fullName>
    </alternativeName>
</protein>
<feature type="domain" description="AMP-binding enzyme C-terminal" evidence="10">
    <location>
        <begin position="423"/>
        <end position="498"/>
    </location>
</feature>
<keyword evidence="4 8" id="KW-0472">Membrane</keyword>
<dbReference type="EC" id="6.2.1.3" evidence="5"/>
<evidence type="ECO:0000256" key="2">
    <source>
        <dbReference type="ARBA" id="ARBA00005005"/>
    </source>
</evidence>
<dbReference type="Pfam" id="PF13193">
    <property type="entry name" value="AMP-binding_C"/>
    <property type="match status" value="1"/>
</dbReference>
<dbReference type="PANTHER" id="PTHR43767:SF8">
    <property type="entry name" value="LONG-CHAIN-FATTY-ACID--COA LIGASE"/>
    <property type="match status" value="1"/>
</dbReference>
<dbReference type="PANTHER" id="PTHR43767">
    <property type="entry name" value="LONG-CHAIN-FATTY-ACID--COA LIGASE"/>
    <property type="match status" value="1"/>
</dbReference>
<dbReference type="InterPro" id="IPR050237">
    <property type="entry name" value="ATP-dep_AMP-bd_enzyme"/>
</dbReference>
<dbReference type="Gene3D" id="3.40.50.12780">
    <property type="entry name" value="N-terminal domain of ligase-like"/>
    <property type="match status" value="1"/>
</dbReference>
<name>A0A9D2KCI8_9BACT</name>
<dbReference type="GO" id="GO:0004467">
    <property type="term" value="F:long-chain fatty acid-CoA ligase activity"/>
    <property type="evidence" value="ECO:0007669"/>
    <property type="project" value="UniProtKB-EC"/>
</dbReference>
<evidence type="ECO:0000256" key="4">
    <source>
        <dbReference type="ARBA" id="ARBA00023136"/>
    </source>
</evidence>
<dbReference type="EMBL" id="DXAQ01000122">
    <property type="protein sequence ID" value="HIZ89872.1"/>
    <property type="molecule type" value="Genomic_DNA"/>
</dbReference>
<evidence type="ECO:0000256" key="8">
    <source>
        <dbReference type="SAM" id="Phobius"/>
    </source>
</evidence>
<sequence length="516" mass="58158">MRYPNLGEMMTIQAKRLKNKPLVYFDDKVYTYMQVEKMANKAARMLKEKGLKKGDKVAVIMENSAHYIISLITIFKTGAVAIPVNNMLRESEFAYILNDSFTKFVFLSEKYAEYASYLKDNVSTLEDILSWDKINCNSINVSEASAPFSDEPLEYNFGYDDLAFYIYTSGTTGHPKGAMLSHGNMLNDAESIDGALKWNPNKKFLLFLPIFHSYTLMTSVLYPLFLGCSIIMFASVMELKTKKFRNTLIFKRPKVMVGVPQVYQALIKAQMPKWFIKLFYPIELHISGGAPISAETLDAFEKKFGVPIIEGYGLSEAAPVVSVNTVKFHRADSVGKPMPGIEVKVVDEEENEVPVGEVGELIVKGGNVMKGYYHMPKATDDAIRNGWLFTGDFARLDEDGFIYIVDRKKDLIISKGMNVYPREVEDVIKQIEGVEAVAVIGVPIEGRDEMILAYVMKNENSNITVSDIKAYLKERLASFKTPKHIFIVDELPLTATGKVLKRELKAKVLNGEFKVE</sequence>
<evidence type="ECO:0000256" key="3">
    <source>
        <dbReference type="ARBA" id="ARBA00022598"/>
    </source>
</evidence>
<dbReference type="Gene3D" id="3.30.300.30">
    <property type="match status" value="1"/>
</dbReference>
<dbReference type="PROSITE" id="PS00455">
    <property type="entry name" value="AMP_BINDING"/>
    <property type="match status" value="1"/>
</dbReference>
<comment type="subcellular location">
    <subcellularLocation>
        <location evidence="1">Membrane</location>
        <topology evidence="1">Peripheral membrane protein</topology>
    </subcellularLocation>
</comment>
<dbReference type="InterPro" id="IPR025110">
    <property type="entry name" value="AMP-bd_C"/>
</dbReference>
<comment type="pathway">
    <text evidence="2">Lipid metabolism; fatty acid beta-oxidation.</text>
</comment>
<evidence type="ECO:0000313" key="11">
    <source>
        <dbReference type="EMBL" id="HIZ89872.1"/>
    </source>
</evidence>
<evidence type="ECO:0000256" key="1">
    <source>
        <dbReference type="ARBA" id="ARBA00004170"/>
    </source>
</evidence>
<evidence type="ECO:0000256" key="6">
    <source>
        <dbReference type="ARBA" id="ARBA00039545"/>
    </source>
</evidence>
<dbReference type="SUPFAM" id="SSF56801">
    <property type="entry name" value="Acetyl-CoA synthetase-like"/>
    <property type="match status" value="1"/>
</dbReference>
<dbReference type="InterPro" id="IPR000873">
    <property type="entry name" value="AMP-dep_synth/lig_dom"/>
</dbReference>
<dbReference type="GO" id="GO:0016020">
    <property type="term" value="C:membrane"/>
    <property type="evidence" value="ECO:0007669"/>
    <property type="project" value="UniProtKB-SubCell"/>
</dbReference>
<dbReference type="NCBIfam" id="NF004837">
    <property type="entry name" value="PRK06187.1"/>
    <property type="match status" value="1"/>
</dbReference>
<dbReference type="InterPro" id="IPR042099">
    <property type="entry name" value="ANL_N_sf"/>
</dbReference>
<accession>A0A9D2KCI8</accession>
<dbReference type="AlphaFoldDB" id="A0A9D2KCI8"/>
<keyword evidence="8" id="KW-0812">Transmembrane</keyword>
<proteinExistence type="predicted"/>
<feature type="domain" description="AMP-dependent synthetase/ligase" evidence="9">
    <location>
        <begin position="13"/>
        <end position="373"/>
    </location>
</feature>
<dbReference type="Proteomes" id="UP000824176">
    <property type="component" value="Unassembled WGS sequence"/>
</dbReference>
<reference evidence="11" key="1">
    <citation type="journal article" date="2021" name="PeerJ">
        <title>Extensive microbial diversity within the chicken gut microbiome revealed by metagenomics and culture.</title>
        <authorList>
            <person name="Gilroy R."/>
            <person name="Ravi A."/>
            <person name="Getino M."/>
            <person name="Pursley I."/>
            <person name="Horton D.L."/>
            <person name="Alikhan N.F."/>
            <person name="Baker D."/>
            <person name="Gharbi K."/>
            <person name="Hall N."/>
            <person name="Watson M."/>
            <person name="Adriaenssens E.M."/>
            <person name="Foster-Nyarko E."/>
            <person name="Jarju S."/>
            <person name="Secka A."/>
            <person name="Antonio M."/>
            <person name="Oren A."/>
            <person name="Chaudhuri R.R."/>
            <person name="La Ragione R."/>
            <person name="Hildebrand F."/>
            <person name="Pallen M.J."/>
        </authorList>
    </citation>
    <scope>NUCLEOTIDE SEQUENCE</scope>
    <source>
        <strain evidence="11">ChiW4-1371</strain>
    </source>
</reference>
<comment type="caution">
    <text evidence="11">The sequence shown here is derived from an EMBL/GenBank/DDBJ whole genome shotgun (WGS) entry which is preliminary data.</text>
</comment>
<dbReference type="InterPro" id="IPR045851">
    <property type="entry name" value="AMP-bd_C_sf"/>
</dbReference>
<keyword evidence="8" id="KW-1133">Transmembrane helix</keyword>
<feature type="transmembrane region" description="Helical" evidence="8">
    <location>
        <begin position="204"/>
        <end position="237"/>
    </location>
</feature>
<evidence type="ECO:0000313" key="12">
    <source>
        <dbReference type="Proteomes" id="UP000824176"/>
    </source>
</evidence>
<dbReference type="Pfam" id="PF00501">
    <property type="entry name" value="AMP-binding"/>
    <property type="match status" value="1"/>
</dbReference>
<evidence type="ECO:0000259" key="10">
    <source>
        <dbReference type="Pfam" id="PF13193"/>
    </source>
</evidence>
<dbReference type="InterPro" id="IPR020845">
    <property type="entry name" value="AMP-binding_CS"/>
</dbReference>
<organism evidence="11 12">
    <name type="scientific">Candidatus Mucispirillum faecigallinarum</name>
    <dbReference type="NCBI Taxonomy" id="2838699"/>
    <lineage>
        <taxon>Bacteria</taxon>
        <taxon>Pseudomonadati</taxon>
        <taxon>Deferribacterota</taxon>
        <taxon>Deferribacteres</taxon>
        <taxon>Deferribacterales</taxon>
        <taxon>Mucispirillaceae</taxon>
        <taxon>Mucispirillum</taxon>
    </lineage>
</organism>
<gene>
    <name evidence="11" type="ORF">H9804_07990</name>
</gene>
<keyword evidence="3 11" id="KW-0436">Ligase</keyword>
<evidence type="ECO:0000256" key="5">
    <source>
        <dbReference type="ARBA" id="ARBA00026121"/>
    </source>
</evidence>
<evidence type="ECO:0000256" key="7">
    <source>
        <dbReference type="ARBA" id="ARBA00042773"/>
    </source>
</evidence>
<evidence type="ECO:0000259" key="9">
    <source>
        <dbReference type="Pfam" id="PF00501"/>
    </source>
</evidence>